<accession>A0A6G1IEZ2</accession>
<evidence type="ECO:0000313" key="3">
    <source>
        <dbReference type="EMBL" id="KAF2676469.1"/>
    </source>
</evidence>
<evidence type="ECO:0000313" key="4">
    <source>
        <dbReference type="Proteomes" id="UP000799291"/>
    </source>
</evidence>
<feature type="chain" id="PRO_5026150154" evidence="2">
    <location>
        <begin position="23"/>
        <end position="169"/>
    </location>
</feature>
<keyword evidence="4" id="KW-1185">Reference proteome</keyword>
<proteinExistence type="predicted"/>
<evidence type="ECO:0000256" key="1">
    <source>
        <dbReference type="SAM" id="MobiDB-lite"/>
    </source>
</evidence>
<dbReference type="Proteomes" id="UP000799291">
    <property type="component" value="Unassembled WGS sequence"/>
</dbReference>
<feature type="signal peptide" evidence="2">
    <location>
        <begin position="1"/>
        <end position="22"/>
    </location>
</feature>
<sequence>MWTASLAGFGAILSLAASGANANVVCDAERALGVAGTNTSQDLQDTTKGFFTDRCESIVLTITHMDDASPSDIEGCIAHFGNIIDQCISTKSVQGGTVLADEALYGVYAVNTEKSDARERDFPNEGDEESALVVRRNRIRGKRRKDQTEEASNQAKEANDQAEEASTKV</sequence>
<dbReference type="EMBL" id="MU005634">
    <property type="protein sequence ID" value="KAF2676469.1"/>
    <property type="molecule type" value="Genomic_DNA"/>
</dbReference>
<feature type="region of interest" description="Disordered" evidence="1">
    <location>
        <begin position="116"/>
        <end position="169"/>
    </location>
</feature>
<dbReference type="AlphaFoldDB" id="A0A6G1IEZ2"/>
<protein>
    <submittedName>
        <fullName evidence="3">Uncharacterized protein</fullName>
    </submittedName>
</protein>
<organism evidence="3 4">
    <name type="scientific">Lentithecium fluviatile CBS 122367</name>
    <dbReference type="NCBI Taxonomy" id="1168545"/>
    <lineage>
        <taxon>Eukaryota</taxon>
        <taxon>Fungi</taxon>
        <taxon>Dikarya</taxon>
        <taxon>Ascomycota</taxon>
        <taxon>Pezizomycotina</taxon>
        <taxon>Dothideomycetes</taxon>
        <taxon>Pleosporomycetidae</taxon>
        <taxon>Pleosporales</taxon>
        <taxon>Massarineae</taxon>
        <taxon>Lentitheciaceae</taxon>
        <taxon>Lentithecium</taxon>
    </lineage>
</organism>
<keyword evidence="2" id="KW-0732">Signal</keyword>
<gene>
    <name evidence="3" type="ORF">K458DRAFT_396904</name>
</gene>
<reference evidence="3" key="1">
    <citation type="journal article" date="2020" name="Stud. Mycol.">
        <title>101 Dothideomycetes genomes: a test case for predicting lifestyles and emergence of pathogens.</title>
        <authorList>
            <person name="Haridas S."/>
            <person name="Albert R."/>
            <person name="Binder M."/>
            <person name="Bloem J."/>
            <person name="Labutti K."/>
            <person name="Salamov A."/>
            <person name="Andreopoulos B."/>
            <person name="Baker S."/>
            <person name="Barry K."/>
            <person name="Bills G."/>
            <person name="Bluhm B."/>
            <person name="Cannon C."/>
            <person name="Castanera R."/>
            <person name="Culley D."/>
            <person name="Daum C."/>
            <person name="Ezra D."/>
            <person name="Gonzalez J."/>
            <person name="Henrissat B."/>
            <person name="Kuo A."/>
            <person name="Liang C."/>
            <person name="Lipzen A."/>
            <person name="Lutzoni F."/>
            <person name="Magnuson J."/>
            <person name="Mondo S."/>
            <person name="Nolan M."/>
            <person name="Ohm R."/>
            <person name="Pangilinan J."/>
            <person name="Park H.-J."/>
            <person name="Ramirez L."/>
            <person name="Alfaro M."/>
            <person name="Sun H."/>
            <person name="Tritt A."/>
            <person name="Yoshinaga Y."/>
            <person name="Zwiers L.-H."/>
            <person name="Turgeon B."/>
            <person name="Goodwin S."/>
            <person name="Spatafora J."/>
            <person name="Crous P."/>
            <person name="Grigoriev I."/>
        </authorList>
    </citation>
    <scope>NUCLEOTIDE SEQUENCE</scope>
    <source>
        <strain evidence="3">CBS 122367</strain>
    </source>
</reference>
<name>A0A6G1IEZ2_9PLEO</name>
<feature type="compositionally biased region" description="Basic residues" evidence="1">
    <location>
        <begin position="135"/>
        <end position="145"/>
    </location>
</feature>
<evidence type="ECO:0000256" key="2">
    <source>
        <dbReference type="SAM" id="SignalP"/>
    </source>
</evidence>